<evidence type="ECO:0000313" key="2">
    <source>
        <dbReference type="EMBL" id="URE23654.1"/>
    </source>
</evidence>
<protein>
    <submittedName>
        <fullName evidence="2">Uncharacterized protein</fullName>
    </submittedName>
</protein>
<evidence type="ECO:0000256" key="1">
    <source>
        <dbReference type="SAM" id="MobiDB-lite"/>
    </source>
</evidence>
<organism evidence="2 3">
    <name type="scientific">Musa troglodytarum</name>
    <name type="common">fe'i banana</name>
    <dbReference type="NCBI Taxonomy" id="320322"/>
    <lineage>
        <taxon>Eukaryota</taxon>
        <taxon>Viridiplantae</taxon>
        <taxon>Streptophyta</taxon>
        <taxon>Embryophyta</taxon>
        <taxon>Tracheophyta</taxon>
        <taxon>Spermatophyta</taxon>
        <taxon>Magnoliopsida</taxon>
        <taxon>Liliopsida</taxon>
        <taxon>Zingiberales</taxon>
        <taxon>Musaceae</taxon>
        <taxon>Musa</taxon>
    </lineage>
</organism>
<gene>
    <name evidence="2" type="ORF">MUK42_33857</name>
</gene>
<reference evidence="2" key="1">
    <citation type="submission" date="2022-05" db="EMBL/GenBank/DDBJ databases">
        <title>The Musa troglodytarum L. genome provides insights into the mechanism of non-climacteric behaviour and enrichment of carotenoids.</title>
        <authorList>
            <person name="Wang J."/>
        </authorList>
    </citation>
    <scope>NUCLEOTIDE SEQUENCE</scope>
    <source>
        <tissue evidence="2">Leaf</tissue>
    </source>
</reference>
<accession>A0A9E7GXE4</accession>
<proteinExistence type="predicted"/>
<sequence>MKVHGRPENEAPGDAWVTRERQRISRGASGTRSCEPKEESEAKGRRERGGTGFPGILPALSVSFRNAASDASHRDLSFPYETETCKEKKVPR</sequence>
<evidence type="ECO:0000313" key="3">
    <source>
        <dbReference type="Proteomes" id="UP001055439"/>
    </source>
</evidence>
<keyword evidence="3" id="KW-1185">Reference proteome</keyword>
<feature type="compositionally biased region" description="Basic and acidic residues" evidence="1">
    <location>
        <begin position="83"/>
        <end position="92"/>
    </location>
</feature>
<feature type="region of interest" description="Disordered" evidence="1">
    <location>
        <begin position="67"/>
        <end position="92"/>
    </location>
</feature>
<name>A0A9E7GXE4_9LILI</name>
<dbReference type="EMBL" id="CP097510">
    <property type="protein sequence ID" value="URE23654.1"/>
    <property type="molecule type" value="Genomic_DNA"/>
</dbReference>
<feature type="compositionally biased region" description="Basic and acidic residues" evidence="1">
    <location>
        <begin position="34"/>
        <end position="49"/>
    </location>
</feature>
<dbReference type="AlphaFoldDB" id="A0A9E7GXE4"/>
<dbReference type="Proteomes" id="UP001055439">
    <property type="component" value="Chromosome 8"/>
</dbReference>
<feature type="region of interest" description="Disordered" evidence="1">
    <location>
        <begin position="1"/>
        <end position="54"/>
    </location>
</feature>